<name>A0A918HKH2_9ACTN</name>
<accession>A0A918HKH2</accession>
<evidence type="ECO:0000313" key="2">
    <source>
        <dbReference type="EMBL" id="GGT75624.1"/>
    </source>
</evidence>
<organism evidence="2 3">
    <name type="scientific">Streptomyces phaeofaciens</name>
    <dbReference type="NCBI Taxonomy" id="68254"/>
    <lineage>
        <taxon>Bacteria</taxon>
        <taxon>Bacillati</taxon>
        <taxon>Actinomycetota</taxon>
        <taxon>Actinomycetes</taxon>
        <taxon>Kitasatosporales</taxon>
        <taxon>Streptomycetaceae</taxon>
        <taxon>Streptomyces</taxon>
    </lineage>
</organism>
<keyword evidence="3" id="KW-1185">Reference proteome</keyword>
<evidence type="ECO:0000256" key="1">
    <source>
        <dbReference type="SAM" id="MobiDB-lite"/>
    </source>
</evidence>
<feature type="region of interest" description="Disordered" evidence="1">
    <location>
        <begin position="91"/>
        <end position="116"/>
    </location>
</feature>
<proteinExistence type="predicted"/>
<reference evidence="2" key="1">
    <citation type="journal article" date="2014" name="Int. J. Syst. Evol. Microbiol.">
        <title>Complete genome sequence of Corynebacterium casei LMG S-19264T (=DSM 44701T), isolated from a smear-ripened cheese.</title>
        <authorList>
            <consortium name="US DOE Joint Genome Institute (JGI-PGF)"/>
            <person name="Walter F."/>
            <person name="Albersmeier A."/>
            <person name="Kalinowski J."/>
            <person name="Ruckert C."/>
        </authorList>
    </citation>
    <scope>NUCLEOTIDE SEQUENCE</scope>
    <source>
        <strain evidence="2">JCM 4125</strain>
    </source>
</reference>
<feature type="region of interest" description="Disordered" evidence="1">
    <location>
        <begin position="1"/>
        <end position="59"/>
    </location>
</feature>
<feature type="compositionally biased region" description="Basic and acidic residues" evidence="1">
    <location>
        <begin position="30"/>
        <end position="47"/>
    </location>
</feature>
<sequence>MHVRLPLGGGEEPQPPGPQRLTGPQQQEQSDGRHDAEDDDPCGRELVPEDPVADPTCRVQVPRNGSVRFRLAGNLRYGHHCAPKKRFAPRRPVIGERGGESMAGSCPPNPSDVDEM</sequence>
<gene>
    <name evidence="2" type="ORF">GCM10010226_62260</name>
</gene>
<dbReference type="Proteomes" id="UP000646776">
    <property type="component" value="Unassembled WGS sequence"/>
</dbReference>
<evidence type="ECO:0000313" key="3">
    <source>
        <dbReference type="Proteomes" id="UP000646776"/>
    </source>
</evidence>
<reference evidence="2" key="2">
    <citation type="submission" date="2020-09" db="EMBL/GenBank/DDBJ databases">
        <authorList>
            <person name="Sun Q."/>
            <person name="Ohkuma M."/>
        </authorList>
    </citation>
    <scope>NUCLEOTIDE SEQUENCE</scope>
    <source>
        <strain evidence="2">JCM 4125</strain>
    </source>
</reference>
<comment type="caution">
    <text evidence="2">The sequence shown here is derived from an EMBL/GenBank/DDBJ whole genome shotgun (WGS) entry which is preliminary data.</text>
</comment>
<dbReference type="EMBL" id="BMSA01000021">
    <property type="protein sequence ID" value="GGT75624.1"/>
    <property type="molecule type" value="Genomic_DNA"/>
</dbReference>
<dbReference type="AlphaFoldDB" id="A0A918HKH2"/>
<protein>
    <submittedName>
        <fullName evidence="2">Uncharacterized protein</fullName>
    </submittedName>
</protein>